<feature type="transmembrane region" description="Helical" evidence="9">
    <location>
        <begin position="213"/>
        <end position="231"/>
    </location>
</feature>
<evidence type="ECO:0000256" key="8">
    <source>
        <dbReference type="ARBA" id="ARBA00023136"/>
    </source>
</evidence>
<dbReference type="PANTHER" id="PTHR32507">
    <property type="entry name" value="NA(+)/H(+) ANTIPORTER 1"/>
    <property type="match status" value="1"/>
</dbReference>
<keyword evidence="3" id="KW-0050">Antiport</keyword>
<evidence type="ECO:0000259" key="10">
    <source>
        <dbReference type="Pfam" id="PF00999"/>
    </source>
</evidence>
<dbReference type="Proteomes" id="UP000228535">
    <property type="component" value="Unassembled WGS sequence"/>
</dbReference>
<protein>
    <submittedName>
        <fullName evidence="11">NhaP-type Na+/H+ or K+/H+ antiporter</fullName>
    </submittedName>
</protein>
<accession>A0A2M9BMF1</accession>
<dbReference type="InterPro" id="IPR006153">
    <property type="entry name" value="Cation/H_exchanger_TM"/>
</dbReference>
<organism evidence="11 12">
    <name type="scientific">Hymenobacter chitinivorans DSM 11115</name>
    <dbReference type="NCBI Taxonomy" id="1121954"/>
    <lineage>
        <taxon>Bacteria</taxon>
        <taxon>Pseudomonadati</taxon>
        <taxon>Bacteroidota</taxon>
        <taxon>Cytophagia</taxon>
        <taxon>Cytophagales</taxon>
        <taxon>Hymenobacteraceae</taxon>
        <taxon>Hymenobacter</taxon>
    </lineage>
</organism>
<evidence type="ECO:0000256" key="3">
    <source>
        <dbReference type="ARBA" id="ARBA00022449"/>
    </source>
</evidence>
<evidence type="ECO:0000313" key="11">
    <source>
        <dbReference type="EMBL" id="PJJ59133.1"/>
    </source>
</evidence>
<reference evidence="11 12" key="1">
    <citation type="submission" date="2017-11" db="EMBL/GenBank/DDBJ databases">
        <title>Genomic Encyclopedia of Archaeal and Bacterial Type Strains, Phase II (KMG-II): From Individual Species to Whole Genera.</title>
        <authorList>
            <person name="Goeker M."/>
        </authorList>
    </citation>
    <scope>NUCLEOTIDE SEQUENCE [LARGE SCALE GENOMIC DNA]</scope>
    <source>
        <strain evidence="11 12">DSM 11115</strain>
    </source>
</reference>
<name>A0A2M9BMF1_9BACT</name>
<dbReference type="GO" id="GO:1902600">
    <property type="term" value="P:proton transmembrane transport"/>
    <property type="evidence" value="ECO:0007669"/>
    <property type="project" value="InterPro"/>
</dbReference>
<evidence type="ECO:0000256" key="5">
    <source>
        <dbReference type="ARBA" id="ARBA00022692"/>
    </source>
</evidence>
<dbReference type="Pfam" id="PF00999">
    <property type="entry name" value="Na_H_Exchanger"/>
    <property type="match status" value="1"/>
</dbReference>
<dbReference type="AlphaFoldDB" id="A0A2M9BMF1"/>
<dbReference type="GO" id="GO:0015297">
    <property type="term" value="F:antiporter activity"/>
    <property type="evidence" value="ECO:0007669"/>
    <property type="project" value="UniProtKB-KW"/>
</dbReference>
<dbReference type="InterPro" id="IPR038770">
    <property type="entry name" value="Na+/solute_symporter_sf"/>
</dbReference>
<keyword evidence="4" id="KW-1003">Cell membrane</keyword>
<feature type="transmembrane region" description="Helical" evidence="9">
    <location>
        <begin position="41"/>
        <end position="59"/>
    </location>
</feature>
<comment type="subcellular location">
    <subcellularLocation>
        <location evidence="1">Cell membrane</location>
        <topology evidence="1">Multi-pass membrane protein</topology>
    </subcellularLocation>
</comment>
<dbReference type="EMBL" id="PGFA01000001">
    <property type="protein sequence ID" value="PJJ59133.1"/>
    <property type="molecule type" value="Genomic_DNA"/>
</dbReference>
<evidence type="ECO:0000313" key="12">
    <source>
        <dbReference type="Proteomes" id="UP000228535"/>
    </source>
</evidence>
<evidence type="ECO:0000256" key="7">
    <source>
        <dbReference type="ARBA" id="ARBA00023065"/>
    </source>
</evidence>
<evidence type="ECO:0000256" key="1">
    <source>
        <dbReference type="ARBA" id="ARBA00004651"/>
    </source>
</evidence>
<keyword evidence="8 9" id="KW-0472">Membrane</keyword>
<feature type="domain" description="Cation/H+ exchanger transmembrane" evidence="10">
    <location>
        <begin position="30"/>
        <end position="413"/>
    </location>
</feature>
<feature type="transmembrane region" description="Helical" evidence="9">
    <location>
        <begin position="182"/>
        <end position="206"/>
    </location>
</feature>
<feature type="transmembrane region" description="Helical" evidence="9">
    <location>
        <begin position="357"/>
        <end position="377"/>
    </location>
</feature>
<feature type="transmembrane region" description="Helical" evidence="9">
    <location>
        <begin position="103"/>
        <end position="126"/>
    </location>
</feature>
<dbReference type="GO" id="GO:0005886">
    <property type="term" value="C:plasma membrane"/>
    <property type="evidence" value="ECO:0007669"/>
    <property type="project" value="UniProtKB-SubCell"/>
</dbReference>
<feature type="transmembrane region" description="Helical" evidence="9">
    <location>
        <begin position="323"/>
        <end position="345"/>
    </location>
</feature>
<keyword evidence="2" id="KW-0813">Transport</keyword>
<feature type="transmembrane region" description="Helical" evidence="9">
    <location>
        <begin position="243"/>
        <end position="276"/>
    </location>
</feature>
<feature type="transmembrane region" description="Helical" evidence="9">
    <location>
        <begin position="297"/>
        <end position="317"/>
    </location>
</feature>
<feature type="transmembrane region" description="Helical" evidence="9">
    <location>
        <begin position="6"/>
        <end position="29"/>
    </location>
</feature>
<feature type="transmembrane region" description="Helical" evidence="9">
    <location>
        <begin position="389"/>
        <end position="410"/>
    </location>
</feature>
<gene>
    <name evidence="11" type="ORF">CLV45_0548</name>
</gene>
<dbReference type="Gene3D" id="1.20.1530.20">
    <property type="match status" value="1"/>
</dbReference>
<keyword evidence="5 9" id="KW-0812">Transmembrane</keyword>
<sequence length="433" mass="46786">MLGVAGIFLFSMPVYTTTLVILGVAILGVAWLPSLLEKYPLSYPVLYLGLGMAIYALPLELPTDPFRHQTLVTHVSELCVLVALTGTGLKIDRVFSFRTWRTPLLLVLVLMVLTIAGLTLAGWALVGLPLASALLLAAALAPTDPVLAGDVQVGDPGEGREDNVRFALTGEAGLNDGLAFPFVYLALALLPATGSLAATLGHWLWLDVVYRTGAALVFGIVSGKLLAYLIFNLPKRISIKAGAYGFVALAVTLITYGLTELVHGYGFLAVFVAAVTLRSHERRHEYHRQMHAFTDQLERLFIVVILILFGGAIMRGLLSELTWPGALLGLLLILVIRPLGGMLTLARSPRVTLAERAVISFFGIRGIGSIFYLSFALSQAHFPAPRQLWSILGFTMLVSIGLHGILATPVMNWLDRRHGRTITAELSQTAEAD</sequence>
<evidence type="ECO:0000256" key="6">
    <source>
        <dbReference type="ARBA" id="ARBA00022989"/>
    </source>
</evidence>
<keyword evidence="12" id="KW-1185">Reference proteome</keyword>
<comment type="caution">
    <text evidence="11">The sequence shown here is derived from an EMBL/GenBank/DDBJ whole genome shotgun (WGS) entry which is preliminary data.</text>
</comment>
<keyword evidence="7" id="KW-0406">Ion transport</keyword>
<keyword evidence="6 9" id="KW-1133">Transmembrane helix</keyword>
<evidence type="ECO:0000256" key="4">
    <source>
        <dbReference type="ARBA" id="ARBA00022475"/>
    </source>
</evidence>
<evidence type="ECO:0000256" key="9">
    <source>
        <dbReference type="SAM" id="Phobius"/>
    </source>
</evidence>
<dbReference type="PANTHER" id="PTHR32507:SF8">
    <property type="entry name" value="CNH1P"/>
    <property type="match status" value="1"/>
</dbReference>
<proteinExistence type="predicted"/>
<evidence type="ECO:0000256" key="2">
    <source>
        <dbReference type="ARBA" id="ARBA00022448"/>
    </source>
</evidence>